<keyword evidence="1" id="KW-0812">Transmembrane</keyword>
<dbReference type="AlphaFoldDB" id="A0AAD5U139"/>
<name>A0AAD5U139_9FUNG</name>
<dbReference type="PANTHER" id="PTHR14256:SF1">
    <property type="entry name" value="GEO09626P1"/>
    <property type="match status" value="1"/>
</dbReference>
<keyword evidence="3" id="KW-1185">Reference proteome</keyword>
<dbReference type="Pfam" id="PF06522">
    <property type="entry name" value="B12D"/>
    <property type="match status" value="1"/>
</dbReference>
<sequence length="78" mass="9113">MAIYTLTRVPVAVYPILGLMVFSSGFATWYVSRLARGPDVVWNRKGNPEPWMDVKQTETTKFFNPNGRFESHWSRKQF</sequence>
<keyword evidence="1" id="KW-1133">Transmembrane helix</keyword>
<reference evidence="2" key="1">
    <citation type="submission" date="2020-05" db="EMBL/GenBank/DDBJ databases">
        <title>Phylogenomic resolution of chytrid fungi.</title>
        <authorList>
            <person name="Stajich J.E."/>
            <person name="Amses K."/>
            <person name="Simmons R."/>
            <person name="Seto K."/>
            <person name="Myers J."/>
            <person name="Bonds A."/>
            <person name="Quandt C.A."/>
            <person name="Barry K."/>
            <person name="Liu P."/>
            <person name="Grigoriev I."/>
            <person name="Longcore J.E."/>
            <person name="James T.Y."/>
        </authorList>
    </citation>
    <scope>NUCLEOTIDE SEQUENCE</scope>
    <source>
        <strain evidence="2">JEL0476</strain>
    </source>
</reference>
<gene>
    <name evidence="2" type="ORF">HK099_004931</name>
</gene>
<organism evidence="2 3">
    <name type="scientific">Clydaea vesicula</name>
    <dbReference type="NCBI Taxonomy" id="447962"/>
    <lineage>
        <taxon>Eukaryota</taxon>
        <taxon>Fungi</taxon>
        <taxon>Fungi incertae sedis</taxon>
        <taxon>Chytridiomycota</taxon>
        <taxon>Chytridiomycota incertae sedis</taxon>
        <taxon>Chytridiomycetes</taxon>
        <taxon>Lobulomycetales</taxon>
        <taxon>Lobulomycetaceae</taxon>
        <taxon>Clydaea</taxon>
    </lineage>
</organism>
<feature type="transmembrane region" description="Helical" evidence="1">
    <location>
        <begin position="12"/>
        <end position="31"/>
    </location>
</feature>
<dbReference type="PANTHER" id="PTHR14256">
    <property type="entry name" value="NADH-UBIQUINONE OXIDOREDUCTASE MLRQ SUBUNIT"/>
    <property type="match status" value="1"/>
</dbReference>
<keyword evidence="1" id="KW-0472">Membrane</keyword>
<dbReference type="InterPro" id="IPR010530">
    <property type="entry name" value="B12D"/>
</dbReference>
<proteinExistence type="predicted"/>
<evidence type="ECO:0000256" key="1">
    <source>
        <dbReference type="SAM" id="Phobius"/>
    </source>
</evidence>
<evidence type="ECO:0000313" key="2">
    <source>
        <dbReference type="EMBL" id="KAJ3218766.1"/>
    </source>
</evidence>
<accession>A0AAD5U139</accession>
<dbReference type="Proteomes" id="UP001211065">
    <property type="component" value="Unassembled WGS sequence"/>
</dbReference>
<protein>
    <submittedName>
        <fullName evidence="2">Uncharacterized protein</fullName>
    </submittedName>
</protein>
<evidence type="ECO:0000313" key="3">
    <source>
        <dbReference type="Proteomes" id="UP001211065"/>
    </source>
</evidence>
<dbReference type="EMBL" id="JADGJW010000365">
    <property type="protein sequence ID" value="KAJ3218766.1"/>
    <property type="molecule type" value="Genomic_DNA"/>
</dbReference>
<comment type="caution">
    <text evidence="2">The sequence shown here is derived from an EMBL/GenBank/DDBJ whole genome shotgun (WGS) entry which is preliminary data.</text>
</comment>